<dbReference type="SUPFAM" id="SSF50692">
    <property type="entry name" value="ADC-like"/>
    <property type="match status" value="1"/>
</dbReference>
<dbReference type="InterPro" id="IPR009010">
    <property type="entry name" value="Asp_de-COase-like_dom_sf"/>
</dbReference>
<evidence type="ECO:0000313" key="7">
    <source>
        <dbReference type="Proteomes" id="UP001499959"/>
    </source>
</evidence>
<keyword evidence="3" id="KW-0408">Iron</keyword>
<evidence type="ECO:0000256" key="2">
    <source>
        <dbReference type="ARBA" id="ARBA00022723"/>
    </source>
</evidence>
<dbReference type="InterPro" id="IPR006656">
    <property type="entry name" value="Mopterin_OxRdtase"/>
</dbReference>
<sequence>MTESSDDTRTAYRICPFCEAACGLSVQLCGDEVVAVRGDRDDVFSRGYLCPKGVALKDLHDDPDRLRTPMIRRGRGEHARWEACGWEEAFAEIERRLMPLLDAHGRRTLALSFGNPIVHKLGLQLYVPRLARAAGTPNVFSASTLDQMPKHVACGLMYGHWLSIPVPDIERTDLLIVLGANPIASNGSLWTVPDFRGKARALRERGGRLIVIDPRRSETADVADEHHAIRPGGDAFLLLGMLQHLFATGSPTLGLADGHVVGITELQAAVAAFTPERMAAAAGLDAATIRQLAETLRDAPRAALYGRIGTCTQPFGTLCSWLVEVLNLITGRIDAEGGMRWPLAPALQANSTGTGGRGRGVVMGRRHSRVSGAPEVMGEFPMGCLAEEIDTPDNADGPQVRALITIASNPVLSAPNGARLSAALDGLDFMLSLDIYRNETTRHADVILPALSPLQEPHYDIAFTQLAWTHAARFSPPVLPVPDDAWPEWRVLMRLAAMLDGHDAAAAADVDARDEEALKKDLHGMLGAAGMPAEQQAEPVAALLRASAHLDGPERQLDLALRAGHWGDRFGARPEGLSLEALRAAPHGIDLGPLQARLPEVLRTPDGRIQAAPPALLADLARVEAALSQADSEVPGEGHPLIVIGRRDVRSNNSWMHNLPTLAKGPERCLALIHPQDAAAAGIADGALAHLQGAGGREIAVRVKCSEDMRPGVVSLPHGWGHDLPGTTQRLASERPGANLNALLDETLRDPLSGTSVLSGVPVRLRAMDAETA</sequence>
<dbReference type="Gene3D" id="3.40.228.10">
    <property type="entry name" value="Dimethylsulfoxide Reductase, domain 2"/>
    <property type="match status" value="1"/>
</dbReference>
<comment type="caution">
    <text evidence="6">The sequence shown here is derived from an EMBL/GenBank/DDBJ whole genome shotgun (WGS) entry which is preliminary data.</text>
</comment>
<dbReference type="PANTHER" id="PTHR43742:SF2">
    <property type="entry name" value="ASSIMILATORY NITRATE REDUCTASE CATALYTIC SUBUNIT"/>
    <property type="match status" value="1"/>
</dbReference>
<dbReference type="PANTHER" id="PTHR43742">
    <property type="entry name" value="TRIMETHYLAMINE-N-OXIDE REDUCTASE"/>
    <property type="match status" value="1"/>
</dbReference>
<dbReference type="Pfam" id="PF00384">
    <property type="entry name" value="Molybdopterin"/>
    <property type="match status" value="1"/>
</dbReference>
<dbReference type="InterPro" id="IPR050612">
    <property type="entry name" value="Prok_Mopterin_Oxidored"/>
</dbReference>
<dbReference type="EMBL" id="BAABJE010000015">
    <property type="protein sequence ID" value="GAA4801466.1"/>
    <property type="molecule type" value="Genomic_DNA"/>
</dbReference>
<feature type="domain" description="4Fe-4S Mo/W bis-MGD-type" evidence="5">
    <location>
        <begin position="8"/>
        <end position="64"/>
    </location>
</feature>
<reference evidence="7" key="1">
    <citation type="journal article" date="2019" name="Int. J. Syst. Evol. Microbiol.">
        <title>The Global Catalogue of Microorganisms (GCM) 10K type strain sequencing project: providing services to taxonomists for standard genome sequencing and annotation.</title>
        <authorList>
            <consortium name="The Broad Institute Genomics Platform"/>
            <consortium name="The Broad Institute Genome Sequencing Center for Infectious Disease"/>
            <person name="Wu L."/>
            <person name="Ma J."/>
        </authorList>
    </citation>
    <scope>NUCLEOTIDE SEQUENCE [LARGE SCALE GENOMIC DNA]</scope>
    <source>
        <strain evidence="7">JCM 18204</strain>
    </source>
</reference>
<comment type="similarity">
    <text evidence="1">Belongs to the prokaryotic molybdopterin-containing oxidoreductase family.</text>
</comment>
<dbReference type="Proteomes" id="UP001499959">
    <property type="component" value="Unassembled WGS sequence"/>
</dbReference>
<keyword evidence="4" id="KW-0411">Iron-sulfur</keyword>
<dbReference type="SUPFAM" id="SSF53706">
    <property type="entry name" value="Formate dehydrogenase/DMSO reductase, domains 1-3"/>
    <property type="match status" value="1"/>
</dbReference>
<dbReference type="Gene3D" id="2.40.40.20">
    <property type="match status" value="1"/>
</dbReference>
<dbReference type="Pfam" id="PF04879">
    <property type="entry name" value="Molybdop_Fe4S4"/>
    <property type="match status" value="1"/>
</dbReference>
<gene>
    <name evidence="6" type="ORF">GCM10023307_30050</name>
</gene>
<dbReference type="Pfam" id="PF01568">
    <property type="entry name" value="Molydop_binding"/>
    <property type="match status" value="1"/>
</dbReference>
<dbReference type="InterPro" id="IPR006963">
    <property type="entry name" value="Mopterin_OxRdtase_4Fe-4S_dom"/>
</dbReference>
<evidence type="ECO:0000313" key="6">
    <source>
        <dbReference type="EMBL" id="GAA4801466.1"/>
    </source>
</evidence>
<accession>A0ABP9BWU7</accession>
<keyword evidence="2" id="KW-0479">Metal-binding</keyword>
<evidence type="ECO:0000256" key="4">
    <source>
        <dbReference type="ARBA" id="ARBA00023014"/>
    </source>
</evidence>
<dbReference type="SMART" id="SM00926">
    <property type="entry name" value="Molybdop_Fe4S4"/>
    <property type="match status" value="1"/>
</dbReference>
<evidence type="ECO:0000259" key="5">
    <source>
        <dbReference type="PROSITE" id="PS51669"/>
    </source>
</evidence>
<dbReference type="Gene3D" id="3.40.50.740">
    <property type="match status" value="1"/>
</dbReference>
<proteinExistence type="inferred from homology"/>
<organism evidence="6 7">
    <name type="scientific">Lysobacter hankyongensis</name>
    <dbReference type="NCBI Taxonomy" id="1176535"/>
    <lineage>
        <taxon>Bacteria</taxon>
        <taxon>Pseudomonadati</taxon>
        <taxon>Pseudomonadota</taxon>
        <taxon>Gammaproteobacteria</taxon>
        <taxon>Lysobacterales</taxon>
        <taxon>Lysobacteraceae</taxon>
        <taxon>Lysobacter</taxon>
    </lineage>
</organism>
<evidence type="ECO:0000256" key="1">
    <source>
        <dbReference type="ARBA" id="ARBA00010312"/>
    </source>
</evidence>
<protein>
    <submittedName>
        <fullName evidence="6">Molybdopterin oxidoreductase family protein</fullName>
    </submittedName>
</protein>
<name>A0ABP9BWU7_9GAMM</name>
<dbReference type="RefSeq" id="WP_345304160.1">
    <property type="nucleotide sequence ID" value="NZ_BAABJE010000015.1"/>
</dbReference>
<dbReference type="PROSITE" id="PS51669">
    <property type="entry name" value="4FE4S_MOW_BIS_MGD"/>
    <property type="match status" value="1"/>
</dbReference>
<dbReference type="InterPro" id="IPR006657">
    <property type="entry name" value="MoPterin_dinucl-bd_dom"/>
</dbReference>
<dbReference type="Gene3D" id="2.20.25.90">
    <property type="entry name" value="ADC-like domains"/>
    <property type="match status" value="1"/>
</dbReference>
<keyword evidence="7" id="KW-1185">Reference proteome</keyword>
<evidence type="ECO:0000256" key="3">
    <source>
        <dbReference type="ARBA" id="ARBA00023004"/>
    </source>
</evidence>